<dbReference type="PANTHER" id="PTHR35936">
    <property type="entry name" value="MEMBRANE-BOUND LYTIC MUREIN TRANSGLYCOSYLASE F"/>
    <property type="match status" value="1"/>
</dbReference>
<dbReference type="OrthoDB" id="6192933at2"/>
<evidence type="ECO:0000313" key="5">
    <source>
        <dbReference type="Proteomes" id="UP000252405"/>
    </source>
</evidence>
<comment type="similarity">
    <text evidence="1">Belongs to the bacterial solute-binding protein 3 family.</text>
</comment>
<dbReference type="Proteomes" id="UP000252405">
    <property type="component" value="Unassembled WGS sequence"/>
</dbReference>
<accession>A0A368U6A6</accession>
<dbReference type="SMART" id="SM00062">
    <property type="entry name" value="PBPb"/>
    <property type="match status" value="1"/>
</dbReference>
<dbReference type="EMBL" id="QPII01000001">
    <property type="protein sequence ID" value="RCV91642.1"/>
    <property type="molecule type" value="Genomic_DNA"/>
</dbReference>
<name>A0A368U6A6_9GAMM</name>
<proteinExistence type="inferred from homology"/>
<evidence type="ECO:0000259" key="3">
    <source>
        <dbReference type="SMART" id="SM00062"/>
    </source>
</evidence>
<evidence type="ECO:0000256" key="2">
    <source>
        <dbReference type="ARBA" id="ARBA00022729"/>
    </source>
</evidence>
<dbReference type="Pfam" id="PF00497">
    <property type="entry name" value="SBP_bac_3"/>
    <property type="match status" value="1"/>
</dbReference>
<keyword evidence="5" id="KW-1185">Reference proteome</keyword>
<dbReference type="AlphaFoldDB" id="A0A368U6A6"/>
<comment type="caution">
    <text evidence="4">The sequence shown here is derived from an EMBL/GenBank/DDBJ whole genome shotgun (WGS) entry which is preliminary data.</text>
</comment>
<dbReference type="InterPro" id="IPR001638">
    <property type="entry name" value="Solute-binding_3/MltF_N"/>
</dbReference>
<reference evidence="4 5" key="1">
    <citation type="submission" date="2018-07" db="EMBL/GenBank/DDBJ databases">
        <title>Halomonas montanilacus sp. nov., isolated from Lake Pengyan on Tibetan Plateau.</title>
        <authorList>
            <person name="Lu H."/>
            <person name="Xing P."/>
            <person name="Wu Q."/>
        </authorList>
    </citation>
    <scope>NUCLEOTIDE SEQUENCE [LARGE SCALE GENOMIC DNA]</scope>
    <source>
        <strain evidence="4 5">PYC7W</strain>
    </source>
</reference>
<evidence type="ECO:0000313" key="4">
    <source>
        <dbReference type="EMBL" id="RCV91642.1"/>
    </source>
</evidence>
<dbReference type="SUPFAM" id="SSF53850">
    <property type="entry name" value="Periplasmic binding protein-like II"/>
    <property type="match status" value="1"/>
</dbReference>
<feature type="domain" description="Solute-binding protein family 3/N-terminal" evidence="3">
    <location>
        <begin position="61"/>
        <end position="313"/>
    </location>
</feature>
<dbReference type="Gene3D" id="3.40.190.10">
    <property type="entry name" value="Periplasmic binding protein-like II"/>
    <property type="match status" value="3"/>
</dbReference>
<sequence>MWKRTLILLLLVLFQAPAWGGGLASEVLRAAVGEVAGDNSSAELFRRPALRNLDEVMASGYINIGLYEDFPPYSYIDEAGEAQGIDVEIGRAIADGLGLEFRPFWIKPGSSLGRDLGNNVSRGHYLRPTQVADVMLRVPYDRDFSYLRDSTGEYINKSVVMFGPYQREEWGIAYDADQLDGEATLGSFRHQRIGAEYDTLPATYLTAVMGGQLRDNVRHYRNVGDAFAAMARGEVAGVMAIRGELQHYLARHPARDFRLAQPLLPGISRQQWDIGMAVRHNHRQLGYAVEAIVDRAVRDGSLDDIFQAHALEYRMPDFYAEVLGPAE</sequence>
<protein>
    <submittedName>
        <fullName evidence="4">Amino acid ABC transporter substrate-binding protein</fullName>
    </submittedName>
</protein>
<gene>
    <name evidence="4" type="ORF">DU505_00800</name>
</gene>
<organism evidence="4 5">
    <name type="scientific">Billgrantia montanilacus</name>
    <dbReference type="NCBI Taxonomy" id="2282305"/>
    <lineage>
        <taxon>Bacteria</taxon>
        <taxon>Pseudomonadati</taxon>
        <taxon>Pseudomonadota</taxon>
        <taxon>Gammaproteobacteria</taxon>
        <taxon>Oceanospirillales</taxon>
        <taxon>Halomonadaceae</taxon>
        <taxon>Billgrantia</taxon>
    </lineage>
</organism>
<keyword evidence="2" id="KW-0732">Signal</keyword>
<evidence type="ECO:0000256" key="1">
    <source>
        <dbReference type="ARBA" id="ARBA00010333"/>
    </source>
</evidence>
<dbReference type="RefSeq" id="WP_114477091.1">
    <property type="nucleotide sequence ID" value="NZ_QPII01000001.1"/>
</dbReference>